<keyword evidence="6" id="KW-0539">Nucleus</keyword>
<reference evidence="9" key="1">
    <citation type="submission" date="2025-08" db="UniProtKB">
        <authorList>
            <consortium name="RefSeq"/>
        </authorList>
    </citation>
    <scope>IDENTIFICATION</scope>
    <source>
        <tissue evidence="9">Whole body</tissue>
    </source>
</reference>
<keyword evidence="8" id="KW-1185">Reference proteome</keyword>
<keyword evidence="5" id="KW-0158">Chromosome</keyword>
<dbReference type="PANTHER" id="PTHR31740:SF2">
    <property type="entry name" value="CENTROMERE PROTEIN L"/>
    <property type="match status" value="1"/>
</dbReference>
<evidence type="ECO:0000313" key="8">
    <source>
        <dbReference type="Proteomes" id="UP000694846"/>
    </source>
</evidence>
<organism evidence="8 9">
    <name type="scientific">Sipha flava</name>
    <name type="common">yellow sugarcane aphid</name>
    <dbReference type="NCBI Taxonomy" id="143950"/>
    <lineage>
        <taxon>Eukaryota</taxon>
        <taxon>Metazoa</taxon>
        <taxon>Ecdysozoa</taxon>
        <taxon>Arthropoda</taxon>
        <taxon>Hexapoda</taxon>
        <taxon>Insecta</taxon>
        <taxon>Pterygota</taxon>
        <taxon>Neoptera</taxon>
        <taxon>Paraneoptera</taxon>
        <taxon>Hemiptera</taxon>
        <taxon>Sternorrhyncha</taxon>
        <taxon>Aphidomorpha</taxon>
        <taxon>Aphidoidea</taxon>
        <taxon>Aphididae</taxon>
        <taxon>Sipha</taxon>
    </lineage>
</organism>
<evidence type="ECO:0000256" key="6">
    <source>
        <dbReference type="ARBA" id="ARBA00023242"/>
    </source>
</evidence>
<dbReference type="OrthoDB" id="6336727at2759"/>
<dbReference type="RefSeq" id="XP_025411457.1">
    <property type="nucleotide sequence ID" value="XM_025555672.1"/>
</dbReference>
<gene>
    <name evidence="9" type="primary">LOC112684254</name>
</gene>
<dbReference type="AlphaFoldDB" id="A0A8B8FLE8"/>
<dbReference type="GO" id="GO:0005634">
    <property type="term" value="C:nucleus"/>
    <property type="evidence" value="ECO:0007669"/>
    <property type="project" value="UniProtKB-SubCell"/>
</dbReference>
<evidence type="ECO:0000256" key="5">
    <source>
        <dbReference type="ARBA" id="ARBA00022454"/>
    </source>
</evidence>
<evidence type="ECO:0000256" key="4">
    <source>
        <dbReference type="ARBA" id="ARBA00016380"/>
    </source>
</evidence>
<dbReference type="InterPro" id="IPR025204">
    <property type="entry name" value="CENP-L"/>
</dbReference>
<comment type="subcellular location">
    <subcellularLocation>
        <location evidence="2">Chromosome</location>
        <location evidence="2">Centromere</location>
    </subcellularLocation>
    <subcellularLocation>
        <location evidence="1">Nucleus</location>
    </subcellularLocation>
</comment>
<dbReference type="Pfam" id="PF13092">
    <property type="entry name" value="CENP-L"/>
    <property type="match status" value="1"/>
</dbReference>
<evidence type="ECO:0000256" key="3">
    <source>
        <dbReference type="ARBA" id="ARBA00011060"/>
    </source>
</evidence>
<dbReference type="Proteomes" id="UP000694846">
    <property type="component" value="Unplaced"/>
</dbReference>
<evidence type="ECO:0000313" key="9">
    <source>
        <dbReference type="RefSeq" id="XP_025411457.1"/>
    </source>
</evidence>
<protein>
    <recommendedName>
        <fullName evidence="4">Centromere protein L</fullName>
    </recommendedName>
</protein>
<evidence type="ECO:0000256" key="7">
    <source>
        <dbReference type="ARBA" id="ARBA00023328"/>
    </source>
</evidence>
<comment type="similarity">
    <text evidence="3">Belongs to the CENP-L/IML3 family.</text>
</comment>
<name>A0A8B8FLE8_9HEMI</name>
<proteinExistence type="inferred from homology"/>
<keyword evidence="7" id="KW-0137">Centromere</keyword>
<evidence type="ECO:0000256" key="2">
    <source>
        <dbReference type="ARBA" id="ARBA00004584"/>
    </source>
</evidence>
<dbReference type="GeneID" id="112684254"/>
<dbReference type="PANTHER" id="PTHR31740">
    <property type="entry name" value="CENTROMERE PROTEIN L"/>
    <property type="match status" value="1"/>
</dbReference>
<evidence type="ECO:0000256" key="1">
    <source>
        <dbReference type="ARBA" id="ARBA00004123"/>
    </source>
</evidence>
<sequence length="347" mass="39400">MEVDEDISVIESNVSEDCPEAFGDISCITTDGNHVIKEIGSDVSDQEVSILASSKDYTSYNTTDLMEISDVLGLVGKKWSIYRVSPLWNLQFKAKYLKSISEQLKDYITSNLKKHKQVHSFSNISVEIEAKEVHDECIALKIQVIYLESNILLYTGVLLKSPNYSEKYNMTKLSEMPVLMVQGNTSFILAVHEWLAEHFDCIIRPYEFANYQVLWLIAISMADAGTSYNNTVSYHYLFKYELSKGKMDVKCSVESEFLRSTLSKISLIQSLTSEENSFHYSHLIKIHAEIEDHFKMTSGINVSKLKLIAFEAPKVVSINVSGKIRAESSTLMDLIMNYIMELVNKSL</sequence>
<dbReference type="GO" id="GO:0000775">
    <property type="term" value="C:chromosome, centromeric region"/>
    <property type="evidence" value="ECO:0007669"/>
    <property type="project" value="UniProtKB-SubCell"/>
</dbReference>
<accession>A0A8B8FLE8</accession>